<dbReference type="PANTHER" id="PTHR37419:SF8">
    <property type="entry name" value="TOXIN YJJJ"/>
    <property type="match status" value="1"/>
</dbReference>
<dbReference type="InterPro" id="IPR012893">
    <property type="entry name" value="HipA-like_C"/>
</dbReference>
<keyword evidence="2" id="KW-0808">Transferase</keyword>
<evidence type="ECO:0000313" key="7">
    <source>
        <dbReference type="Proteomes" id="UP001321186"/>
    </source>
</evidence>
<gene>
    <name evidence="6" type="ORF">G9H61_10020</name>
</gene>
<organism evidence="6 7">
    <name type="scientific">Aquirufa ecclesiirivi</name>
    <dbReference type="NCBI Taxonomy" id="2715124"/>
    <lineage>
        <taxon>Bacteria</taxon>
        <taxon>Pseudomonadati</taxon>
        <taxon>Bacteroidota</taxon>
        <taxon>Cytophagia</taxon>
        <taxon>Cytophagales</taxon>
        <taxon>Flectobacillaceae</taxon>
        <taxon>Aquirufa</taxon>
    </lineage>
</organism>
<evidence type="ECO:0000259" key="5">
    <source>
        <dbReference type="Pfam" id="PF13657"/>
    </source>
</evidence>
<proteinExistence type="inferred from homology"/>
<accession>A0ABT4JIW1</accession>
<evidence type="ECO:0000259" key="4">
    <source>
        <dbReference type="Pfam" id="PF07804"/>
    </source>
</evidence>
<evidence type="ECO:0000256" key="2">
    <source>
        <dbReference type="ARBA" id="ARBA00022679"/>
    </source>
</evidence>
<dbReference type="RefSeq" id="WP_269010385.1">
    <property type="nucleotide sequence ID" value="NZ_JAANOH010000004.1"/>
</dbReference>
<evidence type="ECO:0000256" key="3">
    <source>
        <dbReference type="ARBA" id="ARBA00022777"/>
    </source>
</evidence>
<feature type="domain" description="HipA-like C-terminal" evidence="4">
    <location>
        <begin position="169"/>
        <end position="386"/>
    </location>
</feature>
<dbReference type="Pfam" id="PF13657">
    <property type="entry name" value="Couple_hipA"/>
    <property type="match status" value="1"/>
</dbReference>
<dbReference type="Gene3D" id="1.10.1070.20">
    <property type="match status" value="1"/>
</dbReference>
<protein>
    <submittedName>
        <fullName evidence="6">Type II toxin-antitoxin system HipA family toxin</fullName>
    </submittedName>
</protein>
<dbReference type="Proteomes" id="UP001321186">
    <property type="component" value="Unassembled WGS sequence"/>
</dbReference>
<evidence type="ECO:0000313" key="6">
    <source>
        <dbReference type="EMBL" id="MCZ2475784.1"/>
    </source>
</evidence>
<dbReference type="PANTHER" id="PTHR37419">
    <property type="entry name" value="SERINE/THREONINE-PROTEIN KINASE TOXIN HIPA"/>
    <property type="match status" value="1"/>
</dbReference>
<dbReference type="Pfam" id="PF07804">
    <property type="entry name" value="HipA_C"/>
    <property type="match status" value="1"/>
</dbReference>
<sequence>MGKELLIEVWCWGVEVGKLGYDEEHRNAYFQYHPKFIQSTHFAHLFPLLFKKTEVVQVFKQFEGKTFRGLPPMIADSLPDMFGNLLFNKWMESKSQGISKIGPLEQLTYLANRGMGALEFKPAHHLPSRVTFHLDEVVEVLKQVLDHKASTSGENLDHEALLTIFKLGTSAGGIRPKILISEHKKSKKIIPGDVEISENYHHYLVKLTLEDPSDLDYYRAKIEYAYYLTARYCGIQMMESKLIDDKHFATLRFDRVAGKKIHVLSASGLTGWDFLDSSVSTYENLFDLALYLKIPQAEIDALFQRMVFNLIFFNIDDHLKNHSFCYDADKDHWHLAPAYDLTYSASLKLNRLKTNRALSVNQKRNQITNQDILILADQYAIKFPEKSILHIQKAIPFLLQQMRELSIPETICAKIQQDLGGI</sequence>
<keyword evidence="3" id="KW-0418">Kinase</keyword>
<dbReference type="InterPro" id="IPR052028">
    <property type="entry name" value="HipA_Ser/Thr_kinase"/>
</dbReference>
<keyword evidence="7" id="KW-1185">Reference proteome</keyword>
<dbReference type="EMBL" id="JAANOH010000004">
    <property type="protein sequence ID" value="MCZ2475784.1"/>
    <property type="molecule type" value="Genomic_DNA"/>
</dbReference>
<comment type="caution">
    <text evidence="6">The sequence shown here is derived from an EMBL/GenBank/DDBJ whole genome shotgun (WGS) entry which is preliminary data.</text>
</comment>
<name>A0ABT4JIW1_9BACT</name>
<evidence type="ECO:0000256" key="1">
    <source>
        <dbReference type="ARBA" id="ARBA00010164"/>
    </source>
</evidence>
<dbReference type="InterPro" id="IPR017508">
    <property type="entry name" value="HipA_N1"/>
</dbReference>
<feature type="domain" description="HipA N-terminal subdomain 1" evidence="5">
    <location>
        <begin position="8"/>
        <end position="120"/>
    </location>
</feature>
<comment type="similarity">
    <text evidence="1">Belongs to the HipA Ser/Thr kinase family.</text>
</comment>
<reference evidence="6 7" key="1">
    <citation type="submission" date="2020-03" db="EMBL/GenBank/DDBJ databases">
        <authorList>
            <person name="Pitt A."/>
            <person name="Hahn M.W."/>
        </authorList>
    </citation>
    <scope>NUCLEOTIDE SEQUENCE [LARGE SCALE GENOMIC DNA]</scope>
    <source>
        <strain evidence="6 7">5A-MARBSE</strain>
    </source>
</reference>